<dbReference type="Proteomes" id="UP000315252">
    <property type="component" value="Unassembled WGS sequence"/>
</dbReference>
<protein>
    <submittedName>
        <fullName evidence="2">DUF4440 domain-containing protein</fullName>
    </submittedName>
</protein>
<evidence type="ECO:0000313" key="2">
    <source>
        <dbReference type="EMBL" id="TQV80596.1"/>
    </source>
</evidence>
<organism evidence="2 3">
    <name type="scientific">Denitrobaculum tricleocarpae</name>
    <dbReference type="NCBI Taxonomy" id="2591009"/>
    <lineage>
        <taxon>Bacteria</taxon>
        <taxon>Pseudomonadati</taxon>
        <taxon>Pseudomonadota</taxon>
        <taxon>Alphaproteobacteria</taxon>
        <taxon>Rhodospirillales</taxon>
        <taxon>Rhodospirillaceae</taxon>
        <taxon>Denitrobaculum</taxon>
    </lineage>
</organism>
<dbReference type="OrthoDB" id="7865214at2"/>
<dbReference type="Pfam" id="PF12680">
    <property type="entry name" value="SnoaL_2"/>
    <property type="match status" value="1"/>
</dbReference>
<dbReference type="InterPro" id="IPR037401">
    <property type="entry name" value="SnoaL-like"/>
</dbReference>
<name>A0A545TTQ1_9PROT</name>
<evidence type="ECO:0000259" key="1">
    <source>
        <dbReference type="Pfam" id="PF12680"/>
    </source>
</evidence>
<keyword evidence="3" id="KW-1185">Reference proteome</keyword>
<dbReference type="RefSeq" id="WP_142896310.1">
    <property type="nucleotide sequence ID" value="NZ_ML660054.1"/>
</dbReference>
<dbReference type="Gene3D" id="3.10.450.50">
    <property type="match status" value="1"/>
</dbReference>
<proteinExistence type="predicted"/>
<reference evidence="2 3" key="1">
    <citation type="submission" date="2019-06" db="EMBL/GenBank/DDBJ databases">
        <title>Whole genome sequence for Rhodospirillaceae sp. R148.</title>
        <authorList>
            <person name="Wang G."/>
        </authorList>
    </citation>
    <scope>NUCLEOTIDE SEQUENCE [LARGE SCALE GENOMIC DNA]</scope>
    <source>
        <strain evidence="2 3">R148</strain>
    </source>
</reference>
<sequence>MTDLSGVRECLGAWLAAFNAKDIESLMSLYDPESSYAGARTPLMRGIDEIRACYERSFPQVTGTLMFKEEAVFEQESMALIYGSFYFKPDADVDEPGTTGRVAIVYRRAGDGSWKLLFDMDNSAPDVTPKDFM</sequence>
<evidence type="ECO:0000313" key="3">
    <source>
        <dbReference type="Proteomes" id="UP000315252"/>
    </source>
</evidence>
<feature type="domain" description="SnoaL-like" evidence="1">
    <location>
        <begin position="13"/>
        <end position="114"/>
    </location>
</feature>
<dbReference type="InterPro" id="IPR032710">
    <property type="entry name" value="NTF2-like_dom_sf"/>
</dbReference>
<accession>A0A545TTQ1</accession>
<gene>
    <name evidence="2" type="ORF">FKG95_10510</name>
</gene>
<dbReference type="EMBL" id="VHSH01000003">
    <property type="protein sequence ID" value="TQV80596.1"/>
    <property type="molecule type" value="Genomic_DNA"/>
</dbReference>
<dbReference type="SUPFAM" id="SSF54427">
    <property type="entry name" value="NTF2-like"/>
    <property type="match status" value="1"/>
</dbReference>
<dbReference type="AlphaFoldDB" id="A0A545TTQ1"/>
<comment type="caution">
    <text evidence="2">The sequence shown here is derived from an EMBL/GenBank/DDBJ whole genome shotgun (WGS) entry which is preliminary data.</text>
</comment>